<evidence type="ECO:0000313" key="4">
    <source>
        <dbReference type="Proteomes" id="UP000591735"/>
    </source>
</evidence>
<sequence length="179" mass="20237">MSEPEQDFWLLVDDDEAFLQVLSRSLARQGIDTLTASHPDTALEMLEQHPVTHCVLDLNLAGESGLQLLPELLERQPDLEVLVLTGYGSIATAVEAMRRGAANYLCKPVTVGQLINGFQPLETGPDLRTEPPSVEEMEWEHIQRVLNEHEGNISATARALNMHRRTLQRKLQKHSRWRQ</sequence>
<dbReference type="InterPro" id="IPR009057">
    <property type="entry name" value="Homeodomain-like_sf"/>
</dbReference>
<dbReference type="Pfam" id="PF00072">
    <property type="entry name" value="Response_reg"/>
    <property type="match status" value="1"/>
</dbReference>
<organism evidence="3 4">
    <name type="scientific">Marinobacter oulmenensis</name>
    <dbReference type="NCBI Taxonomy" id="643747"/>
    <lineage>
        <taxon>Bacteria</taxon>
        <taxon>Pseudomonadati</taxon>
        <taxon>Pseudomonadota</taxon>
        <taxon>Gammaproteobacteria</taxon>
        <taxon>Pseudomonadales</taxon>
        <taxon>Marinobacteraceae</taxon>
        <taxon>Marinobacter</taxon>
    </lineage>
</organism>
<feature type="domain" description="Response regulatory" evidence="2">
    <location>
        <begin position="8"/>
        <end position="122"/>
    </location>
</feature>
<keyword evidence="4" id="KW-1185">Reference proteome</keyword>
<evidence type="ECO:0000256" key="1">
    <source>
        <dbReference type="PROSITE-ProRule" id="PRU00169"/>
    </source>
</evidence>
<dbReference type="SUPFAM" id="SSF46689">
    <property type="entry name" value="Homeodomain-like"/>
    <property type="match status" value="1"/>
</dbReference>
<evidence type="ECO:0000313" key="3">
    <source>
        <dbReference type="EMBL" id="MBB5321027.1"/>
    </source>
</evidence>
<dbReference type="InterPro" id="IPR001789">
    <property type="entry name" value="Sig_transdc_resp-reg_receiver"/>
</dbReference>
<dbReference type="PANTHER" id="PTHR32071">
    <property type="entry name" value="TRANSCRIPTIONAL REGULATORY PROTEIN"/>
    <property type="match status" value="1"/>
</dbReference>
<dbReference type="PROSITE" id="PS50110">
    <property type="entry name" value="RESPONSE_REGULATORY"/>
    <property type="match status" value="1"/>
</dbReference>
<dbReference type="Pfam" id="PF02954">
    <property type="entry name" value="HTH_8"/>
    <property type="match status" value="1"/>
</dbReference>
<gene>
    <name evidence="3" type="ORF">HNR38_001513</name>
</gene>
<dbReference type="Gene3D" id="1.10.10.60">
    <property type="entry name" value="Homeodomain-like"/>
    <property type="match status" value="1"/>
</dbReference>
<reference evidence="3 4" key="1">
    <citation type="submission" date="2020-08" db="EMBL/GenBank/DDBJ databases">
        <title>Genomic Encyclopedia of Type Strains, Phase IV (KMG-IV): sequencing the most valuable type-strain genomes for metagenomic binning, comparative biology and taxonomic classification.</title>
        <authorList>
            <person name="Goeker M."/>
        </authorList>
    </citation>
    <scope>NUCLEOTIDE SEQUENCE [LARGE SCALE GENOMIC DNA]</scope>
    <source>
        <strain evidence="3 4">DSM 22359</strain>
    </source>
</reference>
<dbReference type="EMBL" id="JACHFE010000003">
    <property type="protein sequence ID" value="MBB5321027.1"/>
    <property type="molecule type" value="Genomic_DNA"/>
</dbReference>
<dbReference type="InterPro" id="IPR002197">
    <property type="entry name" value="HTH_Fis"/>
</dbReference>
<comment type="caution">
    <text evidence="3">The sequence shown here is derived from an EMBL/GenBank/DDBJ whole genome shotgun (WGS) entry which is preliminary data.</text>
</comment>
<dbReference type="Proteomes" id="UP000591735">
    <property type="component" value="Unassembled WGS sequence"/>
</dbReference>
<dbReference type="CDD" id="cd17563">
    <property type="entry name" value="REC_RegA-like"/>
    <property type="match status" value="1"/>
</dbReference>
<accession>A0A840UJN1</accession>
<keyword evidence="1" id="KW-0597">Phosphoprotein</keyword>
<dbReference type="Gene3D" id="3.40.50.2300">
    <property type="match status" value="1"/>
</dbReference>
<dbReference type="GO" id="GO:0000160">
    <property type="term" value="P:phosphorelay signal transduction system"/>
    <property type="evidence" value="ECO:0007669"/>
    <property type="project" value="InterPro"/>
</dbReference>
<dbReference type="SMART" id="SM00448">
    <property type="entry name" value="REC"/>
    <property type="match status" value="1"/>
</dbReference>
<dbReference type="InterPro" id="IPR011006">
    <property type="entry name" value="CheY-like_superfamily"/>
</dbReference>
<dbReference type="AlphaFoldDB" id="A0A840UJN1"/>
<feature type="modified residue" description="4-aspartylphosphate" evidence="1">
    <location>
        <position position="57"/>
    </location>
</feature>
<proteinExistence type="predicted"/>
<protein>
    <submittedName>
        <fullName evidence="3">Two-component system response regulator RegA</fullName>
    </submittedName>
</protein>
<name>A0A840UJN1_9GAMM</name>
<dbReference type="SUPFAM" id="SSF52172">
    <property type="entry name" value="CheY-like"/>
    <property type="match status" value="1"/>
</dbReference>
<dbReference type="RefSeq" id="WP_183701537.1">
    <property type="nucleotide sequence ID" value="NZ_JACHFE010000003.1"/>
</dbReference>
<evidence type="ECO:0000259" key="2">
    <source>
        <dbReference type="PROSITE" id="PS50110"/>
    </source>
</evidence>
<dbReference type="GO" id="GO:0043565">
    <property type="term" value="F:sequence-specific DNA binding"/>
    <property type="evidence" value="ECO:0007669"/>
    <property type="project" value="InterPro"/>
</dbReference>
<dbReference type="PRINTS" id="PR01590">
    <property type="entry name" value="HTHFIS"/>
</dbReference>